<comment type="catalytic activity">
    <reaction evidence="1">
        <text>Hydrolysis of alpha-(2-&gt;3)-, alpha-(2-&gt;6)-, alpha-(2-&gt;8)- glycosidic linkages of terminal sialic acid residues in oligosaccharides, glycoproteins, glycolipids, colominic acid and synthetic substrates.</text>
        <dbReference type="EC" id="3.2.1.18"/>
    </reaction>
</comment>
<evidence type="ECO:0000259" key="4">
    <source>
        <dbReference type="Pfam" id="PF13088"/>
    </source>
</evidence>
<dbReference type="PANTHER" id="PTHR10628:SF30">
    <property type="entry name" value="EXO-ALPHA-SIALIDASE"/>
    <property type="match status" value="1"/>
</dbReference>
<dbReference type="InterPro" id="IPR036439">
    <property type="entry name" value="Dockerin_dom_sf"/>
</dbReference>
<keyword evidence="5" id="KW-0378">Hydrolase</keyword>
<dbReference type="GO" id="GO:0006689">
    <property type="term" value="P:ganglioside catabolic process"/>
    <property type="evidence" value="ECO:0007669"/>
    <property type="project" value="TreeGrafter"/>
</dbReference>
<reference evidence="5 6" key="1">
    <citation type="submission" date="2019-02" db="EMBL/GenBank/DDBJ databases">
        <title>Deep-cultivation of Planctomycetes and their phenomic and genomic characterization uncovers novel biology.</title>
        <authorList>
            <person name="Wiegand S."/>
            <person name="Jogler M."/>
            <person name="Boedeker C."/>
            <person name="Pinto D."/>
            <person name="Vollmers J."/>
            <person name="Rivas-Marin E."/>
            <person name="Kohn T."/>
            <person name="Peeters S.H."/>
            <person name="Heuer A."/>
            <person name="Rast P."/>
            <person name="Oberbeckmann S."/>
            <person name="Bunk B."/>
            <person name="Jeske O."/>
            <person name="Meyerdierks A."/>
            <person name="Storesund J.E."/>
            <person name="Kallscheuer N."/>
            <person name="Luecker S."/>
            <person name="Lage O.M."/>
            <person name="Pohl T."/>
            <person name="Merkel B.J."/>
            <person name="Hornburger P."/>
            <person name="Mueller R.-W."/>
            <person name="Bruemmer F."/>
            <person name="Labrenz M."/>
            <person name="Spormann A.M."/>
            <person name="Op den Camp H."/>
            <person name="Overmann J."/>
            <person name="Amann R."/>
            <person name="Jetten M.S.M."/>
            <person name="Mascher T."/>
            <person name="Medema M.H."/>
            <person name="Devos D.P."/>
            <person name="Kaster A.-K."/>
            <person name="Ovreas L."/>
            <person name="Rohde M."/>
            <person name="Galperin M.Y."/>
            <person name="Jogler C."/>
        </authorList>
    </citation>
    <scope>NUCLEOTIDE SEQUENCE [LARGE SCALE GENOMIC DNA]</scope>
    <source>
        <strain evidence="5 6">Pan181</strain>
    </source>
</reference>
<dbReference type="InterPro" id="IPR036278">
    <property type="entry name" value="Sialidase_sf"/>
</dbReference>
<dbReference type="GO" id="GO:0009313">
    <property type="term" value="P:oligosaccharide catabolic process"/>
    <property type="evidence" value="ECO:0007669"/>
    <property type="project" value="TreeGrafter"/>
</dbReference>
<dbReference type="InterPro" id="IPR026856">
    <property type="entry name" value="Sialidase_fam"/>
</dbReference>
<protein>
    <recommendedName>
        <fullName evidence="3">exo-alpha-sialidase</fullName>
        <ecNumber evidence="3">3.2.1.18</ecNumber>
    </recommendedName>
</protein>
<keyword evidence="6" id="KW-1185">Reference proteome</keyword>
<dbReference type="GO" id="GO:0004308">
    <property type="term" value="F:exo-alpha-sialidase activity"/>
    <property type="evidence" value="ECO:0007669"/>
    <property type="project" value="UniProtKB-EC"/>
</dbReference>
<dbReference type="EMBL" id="CP036278">
    <property type="protein sequence ID" value="QDU56983.1"/>
    <property type="molecule type" value="Genomic_DNA"/>
</dbReference>
<evidence type="ECO:0000313" key="6">
    <source>
        <dbReference type="Proteomes" id="UP000315750"/>
    </source>
</evidence>
<proteinExistence type="inferred from homology"/>
<dbReference type="PROSITE" id="PS00018">
    <property type="entry name" value="EF_HAND_1"/>
    <property type="match status" value="2"/>
</dbReference>
<dbReference type="PANTHER" id="PTHR10628">
    <property type="entry name" value="SIALIDASE"/>
    <property type="match status" value="1"/>
</dbReference>
<gene>
    <name evidence="5" type="primary">nedA_3</name>
    <name evidence="5" type="ORF">Pan181_31950</name>
</gene>
<evidence type="ECO:0000256" key="3">
    <source>
        <dbReference type="ARBA" id="ARBA00012733"/>
    </source>
</evidence>
<organism evidence="5 6">
    <name type="scientific">Aeoliella mucimassa</name>
    <dbReference type="NCBI Taxonomy" id="2527972"/>
    <lineage>
        <taxon>Bacteria</taxon>
        <taxon>Pseudomonadati</taxon>
        <taxon>Planctomycetota</taxon>
        <taxon>Planctomycetia</taxon>
        <taxon>Pirellulales</taxon>
        <taxon>Lacipirellulaceae</taxon>
        <taxon>Aeoliella</taxon>
    </lineage>
</organism>
<feature type="domain" description="Sialidase" evidence="4">
    <location>
        <begin position="55"/>
        <end position="358"/>
    </location>
</feature>
<keyword evidence="5" id="KW-0326">Glycosidase</keyword>
<name>A0A518AQI6_9BACT</name>
<dbReference type="CDD" id="cd15482">
    <property type="entry name" value="Sialidase_non-viral"/>
    <property type="match status" value="1"/>
</dbReference>
<dbReference type="Gene3D" id="1.10.1330.10">
    <property type="entry name" value="Dockerin domain"/>
    <property type="match status" value="1"/>
</dbReference>
<dbReference type="Gene3D" id="2.120.10.10">
    <property type="match status" value="1"/>
</dbReference>
<dbReference type="InterPro" id="IPR018247">
    <property type="entry name" value="EF_Hand_1_Ca_BS"/>
</dbReference>
<dbReference type="GO" id="GO:0000272">
    <property type="term" value="P:polysaccharide catabolic process"/>
    <property type="evidence" value="ECO:0007669"/>
    <property type="project" value="InterPro"/>
</dbReference>
<dbReference type="EC" id="3.2.1.18" evidence="3"/>
<evidence type="ECO:0000256" key="1">
    <source>
        <dbReference type="ARBA" id="ARBA00000427"/>
    </source>
</evidence>
<dbReference type="GO" id="GO:0016020">
    <property type="term" value="C:membrane"/>
    <property type="evidence" value="ECO:0007669"/>
    <property type="project" value="TreeGrafter"/>
</dbReference>
<comment type="similarity">
    <text evidence="2">Belongs to the glycosyl hydrolase 33 family.</text>
</comment>
<dbReference type="Pfam" id="PF13088">
    <property type="entry name" value="BNR_2"/>
    <property type="match status" value="1"/>
</dbReference>
<dbReference type="GO" id="GO:0005737">
    <property type="term" value="C:cytoplasm"/>
    <property type="evidence" value="ECO:0007669"/>
    <property type="project" value="TreeGrafter"/>
</dbReference>
<sequence length="715" mass="76992">MFQVRWAVALLTLHALLCGDKPAIAEILLQRNVLTAGVEGFSVYRIPGFTVAPDGSLLLFAEGRPGGADPGAPGDIEMVFKRSTDGGLTWSDLQVLHATSGFDYSDPRVVVDSDSGTIHLQYAQWPTLCGQACVPAGLGDNSSVIFHQTSTDNGLTWSGPMNINAQVKERNWSSLNTGPGVGIQLQWQDSAPERNGRLLMPGHVRPPSYRGVSIYSDDGGLTWTHGSGFTPNYADESEVVELTNGDLLWDARRSGSGRNRSISHDGGDTWVDAFAGEIPVTAVDSGLIRYSAQRAGEDRDRILFSAPLGDPAGSGNSRSNIGVWTSYDEGNTFINPVQIESGSAAYSVINRMPDGTIGLVYEVNHNTIRYVHFDLAELEKADHPTGMSHYDGFGNQIDPFRGGVGWSGAWTHSGAAVVPGVLEFPGFLTEDDGQHVRLRDAAMSRSLGTGSIDLNQHGGHYFSLFVQHDSRDGDNGGSEYLDILLQDSAGVTKAAFGVGSSENFFINHVGGTVSSPSNTLALDSTYLLLAKLATNDDTQNQHFDQLFLAWYDDPKEVPASEAEIEWQLVGDITANIDGTIQQLAIRTGSNADWLLDGLRMGTTFDAVVHDTGIGLPPVLGDLNRDGVLDLADWVELKNNFRFDTSALAEDEQLQLGDFDQSGQVGFEDFLAFRELFESVHGQGSLSGAVVPEPESLVLVGGALLLLRGRAMGFRR</sequence>
<dbReference type="SUPFAM" id="SSF50939">
    <property type="entry name" value="Sialidases"/>
    <property type="match status" value="1"/>
</dbReference>
<dbReference type="Proteomes" id="UP000315750">
    <property type="component" value="Chromosome"/>
</dbReference>
<evidence type="ECO:0000313" key="5">
    <source>
        <dbReference type="EMBL" id="QDU56983.1"/>
    </source>
</evidence>
<dbReference type="AlphaFoldDB" id="A0A518AQI6"/>
<dbReference type="KEGG" id="amuc:Pan181_31950"/>
<accession>A0A518AQI6</accession>
<evidence type="ECO:0000256" key="2">
    <source>
        <dbReference type="ARBA" id="ARBA00009348"/>
    </source>
</evidence>
<dbReference type="RefSeq" id="WP_197528390.1">
    <property type="nucleotide sequence ID" value="NZ_CP036278.1"/>
</dbReference>
<dbReference type="InterPro" id="IPR011040">
    <property type="entry name" value="Sialidase"/>
</dbReference>